<keyword evidence="3" id="KW-1003">Cell membrane</keyword>
<dbReference type="InterPro" id="IPR036259">
    <property type="entry name" value="MFS_trans_sf"/>
</dbReference>
<evidence type="ECO:0000256" key="5">
    <source>
        <dbReference type="ARBA" id="ARBA00022989"/>
    </source>
</evidence>
<evidence type="ECO:0000256" key="4">
    <source>
        <dbReference type="ARBA" id="ARBA00022692"/>
    </source>
</evidence>
<dbReference type="SUPFAM" id="SSF103473">
    <property type="entry name" value="MFS general substrate transporter"/>
    <property type="match status" value="1"/>
</dbReference>
<dbReference type="PANTHER" id="PTHR23517">
    <property type="entry name" value="RESISTANCE PROTEIN MDTM, PUTATIVE-RELATED-RELATED"/>
    <property type="match status" value="1"/>
</dbReference>
<gene>
    <name evidence="10" type="ORF">E6H00_11630</name>
</gene>
<evidence type="ECO:0000313" key="10">
    <source>
        <dbReference type="EMBL" id="TMI88793.1"/>
    </source>
</evidence>
<comment type="caution">
    <text evidence="10">The sequence shown here is derived from an EMBL/GenBank/DDBJ whole genome shotgun (WGS) entry which is preliminary data.</text>
</comment>
<name>A0A537JZ24_9BACT</name>
<keyword evidence="4 8" id="KW-0812">Transmembrane</keyword>
<organism evidence="10 11">
    <name type="scientific">Candidatus Segetimicrobium genomatis</name>
    <dbReference type="NCBI Taxonomy" id="2569760"/>
    <lineage>
        <taxon>Bacteria</taxon>
        <taxon>Bacillati</taxon>
        <taxon>Candidatus Sysuimicrobiota</taxon>
        <taxon>Candidatus Sysuimicrobiia</taxon>
        <taxon>Candidatus Sysuimicrobiales</taxon>
        <taxon>Candidatus Segetimicrobiaceae</taxon>
        <taxon>Candidatus Segetimicrobium</taxon>
    </lineage>
</organism>
<feature type="transmembrane region" description="Helical" evidence="8">
    <location>
        <begin position="81"/>
        <end position="103"/>
    </location>
</feature>
<evidence type="ECO:0000256" key="7">
    <source>
        <dbReference type="SAM" id="MobiDB-lite"/>
    </source>
</evidence>
<evidence type="ECO:0000259" key="9">
    <source>
        <dbReference type="PROSITE" id="PS50850"/>
    </source>
</evidence>
<protein>
    <submittedName>
        <fullName evidence="10">MFS transporter</fullName>
    </submittedName>
</protein>
<comment type="subcellular location">
    <subcellularLocation>
        <location evidence="1">Cell membrane</location>
        <topology evidence="1">Multi-pass membrane protein</topology>
    </subcellularLocation>
</comment>
<proteinExistence type="predicted"/>
<keyword evidence="5 8" id="KW-1133">Transmembrane helix</keyword>
<evidence type="ECO:0000256" key="8">
    <source>
        <dbReference type="SAM" id="Phobius"/>
    </source>
</evidence>
<accession>A0A537JZ24</accession>
<dbReference type="Gene3D" id="1.20.1250.20">
    <property type="entry name" value="MFS general substrate transporter like domains"/>
    <property type="match status" value="2"/>
</dbReference>
<dbReference type="Proteomes" id="UP000318509">
    <property type="component" value="Unassembled WGS sequence"/>
</dbReference>
<dbReference type="PROSITE" id="PS50850">
    <property type="entry name" value="MFS"/>
    <property type="match status" value="1"/>
</dbReference>
<evidence type="ECO:0000256" key="1">
    <source>
        <dbReference type="ARBA" id="ARBA00004651"/>
    </source>
</evidence>
<evidence type="ECO:0000313" key="11">
    <source>
        <dbReference type="Proteomes" id="UP000318509"/>
    </source>
</evidence>
<dbReference type="AlphaFoldDB" id="A0A537JZ24"/>
<feature type="transmembrane region" description="Helical" evidence="8">
    <location>
        <begin position="41"/>
        <end position="60"/>
    </location>
</feature>
<dbReference type="EMBL" id="VBAK01000135">
    <property type="protein sequence ID" value="TMI88793.1"/>
    <property type="molecule type" value="Genomic_DNA"/>
</dbReference>
<evidence type="ECO:0000256" key="2">
    <source>
        <dbReference type="ARBA" id="ARBA00022448"/>
    </source>
</evidence>
<feature type="transmembrane region" description="Helical" evidence="8">
    <location>
        <begin position="301"/>
        <end position="319"/>
    </location>
</feature>
<feature type="transmembrane region" description="Helical" evidence="8">
    <location>
        <begin position="12"/>
        <end position="35"/>
    </location>
</feature>
<feature type="transmembrane region" description="Helical" evidence="8">
    <location>
        <begin position="166"/>
        <end position="186"/>
    </location>
</feature>
<feature type="domain" description="Major facilitator superfamily (MFS) profile" evidence="9">
    <location>
        <begin position="10"/>
        <end position="400"/>
    </location>
</feature>
<feature type="transmembrane region" description="Helical" evidence="8">
    <location>
        <begin position="362"/>
        <end position="390"/>
    </location>
</feature>
<feature type="transmembrane region" description="Helical" evidence="8">
    <location>
        <begin position="260"/>
        <end position="280"/>
    </location>
</feature>
<keyword evidence="6 8" id="KW-0472">Membrane</keyword>
<evidence type="ECO:0000256" key="3">
    <source>
        <dbReference type="ARBA" id="ARBA00022475"/>
    </source>
</evidence>
<reference evidence="10 11" key="1">
    <citation type="journal article" date="2019" name="Nat. Microbiol.">
        <title>Mediterranean grassland soil C-N compound turnover is dependent on rainfall and depth, and is mediated by genomically divergent microorganisms.</title>
        <authorList>
            <person name="Diamond S."/>
            <person name="Andeer P.F."/>
            <person name="Li Z."/>
            <person name="Crits-Christoph A."/>
            <person name="Burstein D."/>
            <person name="Anantharaman K."/>
            <person name="Lane K.R."/>
            <person name="Thomas B.C."/>
            <person name="Pan C."/>
            <person name="Northen T.R."/>
            <person name="Banfield J.F."/>
        </authorList>
    </citation>
    <scope>NUCLEOTIDE SEQUENCE [LARGE SCALE GENOMIC DNA]</scope>
    <source>
        <strain evidence="10">NP_3</strain>
    </source>
</reference>
<keyword evidence="2" id="KW-0813">Transport</keyword>
<evidence type="ECO:0000256" key="6">
    <source>
        <dbReference type="ARBA" id="ARBA00023136"/>
    </source>
</evidence>
<dbReference type="GO" id="GO:0022857">
    <property type="term" value="F:transmembrane transporter activity"/>
    <property type="evidence" value="ECO:0007669"/>
    <property type="project" value="InterPro"/>
</dbReference>
<dbReference type="CDD" id="cd17325">
    <property type="entry name" value="MFS_MdtG_SLC18_like"/>
    <property type="match status" value="1"/>
</dbReference>
<dbReference type="InterPro" id="IPR050171">
    <property type="entry name" value="MFS_Transporters"/>
</dbReference>
<sequence length="425" mass="44572">MQIRPRVNWSLAAIVGEGLLSRLSFGLITFALPLYARHLGFSLTEVGILAALSSAVSVILKPLLGRTADRFGLKRTFMVAIGLRSLISLGYGFASAPWALFAIRGVYGLSMSLRDPSASALLAEQGGGESVASAFAWYQTAKTVAGSVSQACAGILLTVTAANYPLVFFVAFALSVLPLLVVTRYVQEDAGAHGAPDTAARRPAQGDDAEPADRPAHPQPPKLLPFVGLGFLIAGTAEMLGSLFPVLATEYAGLSKAQAGLIYAVSTLLMVFAGPIFGWLSDNVSRNLVLMARGVLNTCSSALYVVAPVFVGVAVAKALDDMGKAAFRPAWGALMAQVSSFDRRHRARVMSWMSTGEDAGRALGPVLAGVLWSTWGIAVLMGVRILLAILTEVYTVSVTRLPALRAPGPDPLARVEDTAVAAGSE</sequence>
<feature type="region of interest" description="Disordered" evidence="7">
    <location>
        <begin position="193"/>
        <end position="220"/>
    </location>
</feature>
<dbReference type="InterPro" id="IPR020846">
    <property type="entry name" value="MFS_dom"/>
</dbReference>
<dbReference type="GO" id="GO:0005886">
    <property type="term" value="C:plasma membrane"/>
    <property type="evidence" value="ECO:0007669"/>
    <property type="project" value="UniProtKB-SubCell"/>
</dbReference>
<dbReference type="Pfam" id="PF07690">
    <property type="entry name" value="MFS_1"/>
    <property type="match status" value="2"/>
</dbReference>
<dbReference type="InterPro" id="IPR011701">
    <property type="entry name" value="MFS"/>
</dbReference>
<feature type="transmembrane region" description="Helical" evidence="8">
    <location>
        <begin position="223"/>
        <end position="248"/>
    </location>
</feature>